<name>A0A250DI93_9BURK</name>
<evidence type="ECO:0000313" key="3">
    <source>
        <dbReference type="EMBL" id="ATA53673.1"/>
    </source>
</evidence>
<gene>
    <name evidence="3" type="ORF">CKY39_10950</name>
</gene>
<feature type="region of interest" description="Disordered" evidence="1">
    <location>
        <begin position="55"/>
        <end position="117"/>
    </location>
</feature>
<evidence type="ECO:0000256" key="1">
    <source>
        <dbReference type="SAM" id="MobiDB-lite"/>
    </source>
</evidence>
<keyword evidence="2" id="KW-0812">Transmembrane</keyword>
<accession>A0A250DI93</accession>
<protein>
    <submittedName>
        <fullName evidence="3">Uncharacterized protein</fullName>
    </submittedName>
</protein>
<dbReference type="EMBL" id="CP023284">
    <property type="protein sequence ID" value="ATA53673.1"/>
    <property type="molecule type" value="Genomic_DNA"/>
</dbReference>
<evidence type="ECO:0000313" key="4">
    <source>
        <dbReference type="Proteomes" id="UP000217154"/>
    </source>
</evidence>
<feature type="compositionally biased region" description="Low complexity" evidence="1">
    <location>
        <begin position="64"/>
        <end position="79"/>
    </location>
</feature>
<keyword evidence="2" id="KW-0472">Membrane</keyword>
<dbReference type="KEGG" id="vbo:CKY39_10950"/>
<evidence type="ECO:0000256" key="2">
    <source>
        <dbReference type="SAM" id="Phobius"/>
    </source>
</evidence>
<dbReference type="RefSeq" id="WP_095744457.1">
    <property type="nucleotide sequence ID" value="NZ_CP023284.1"/>
</dbReference>
<reference evidence="3 4" key="1">
    <citation type="submission" date="2017-09" db="EMBL/GenBank/DDBJ databases">
        <title>The diverse metabolic capabilities of V. boronicumulans make it an excellent choice for continued studies on novel biodegradation.</title>
        <authorList>
            <person name="Sun S."/>
        </authorList>
    </citation>
    <scope>NUCLEOTIDE SEQUENCE [LARGE SCALE GENOMIC DNA]</scope>
    <source>
        <strain evidence="3 4">J1</strain>
    </source>
</reference>
<keyword evidence="2" id="KW-1133">Transmembrane helix</keyword>
<proteinExistence type="predicted"/>
<dbReference type="AlphaFoldDB" id="A0A250DI93"/>
<dbReference type="Proteomes" id="UP000217154">
    <property type="component" value="Chromosome"/>
</dbReference>
<sequence length="148" mass="14937">MTPIDCPFAAGSRPRRALDKRPLVQAMLVAAWATQVMCADLAIATESTSAAVAAHENLDGGVPDGEAASDAAAVTASPGDPAATTGDPDRPGSAVYSPFASPPHGNERPPAFAAASQKSNGGHAEMALIALISAGVAAVAVFFWLWRA</sequence>
<organism evidence="3 4">
    <name type="scientific">Variovorax boronicumulans</name>
    <dbReference type="NCBI Taxonomy" id="436515"/>
    <lineage>
        <taxon>Bacteria</taxon>
        <taxon>Pseudomonadati</taxon>
        <taxon>Pseudomonadota</taxon>
        <taxon>Betaproteobacteria</taxon>
        <taxon>Burkholderiales</taxon>
        <taxon>Comamonadaceae</taxon>
        <taxon>Variovorax</taxon>
    </lineage>
</organism>
<feature type="transmembrane region" description="Helical" evidence="2">
    <location>
        <begin position="126"/>
        <end position="146"/>
    </location>
</feature>